<keyword evidence="2" id="KW-1185">Reference proteome</keyword>
<evidence type="ECO:0000313" key="2">
    <source>
        <dbReference type="Proteomes" id="UP000827724"/>
    </source>
</evidence>
<dbReference type="AlphaFoldDB" id="A0A9P8QGV9"/>
<sequence>MSPDGSRSMEEAIAAGRAQYVAQNYRQALDLFTDAIKLCPCEVEKKKRKRGDSVGQGFDENAQENQAATELPTLECDNRLHLQALSYRAGTFEKIPNLRRAQADARRMMDIAPCSPERLDKARNPLKPKFSKVDPLGSFASLSWMSKARLPGELVRMIFGRLELSTLCEQLWRSLIFTGASAPRKALSFNAMRKLLSHSLNDIRELVIDDAYKFGLDQRKFNAVLSAGTKLERLELTSPCEALDLTRVPGRLTHLRLGGFHRFYRPNYAGRDTFVYFLLTVASTLESLSLAGIPRQWLTDMAMPIMTNLRHLRLIGDEEQPWSLSVVHLLRNTPQLEQLYLDDVSVDCRPPDEEPFDNCCVPNLKSLTIIDRRSRLLDRDDGFWIGNINEATIEAYKHLVALSLGKKLKALQLRYTWECTSRGQAQNDIFSHMYREDAHAYENLEVLRLSKLAISPRIARRLFELPIRAGKLRSFDIVFPLPTLVEAQGQSSADHLQKYQWLEGAESIRCIGLYDFSFKSYINAWDHPLVKFLQKFPCLEELKLASTVARDYEFLLIVEDVLASVKLKTIYASQLTGSSFDKIRRLARKLGVTFVWERKATEWPVNVTDN</sequence>
<dbReference type="InterPro" id="IPR011990">
    <property type="entry name" value="TPR-like_helical_dom_sf"/>
</dbReference>
<protein>
    <recommendedName>
        <fullName evidence="3">F-box domain-containing protein</fullName>
    </recommendedName>
</protein>
<accession>A0A9P8QGV9</accession>
<dbReference type="SUPFAM" id="SSF52047">
    <property type="entry name" value="RNI-like"/>
    <property type="match status" value="1"/>
</dbReference>
<proteinExistence type="predicted"/>
<dbReference type="Proteomes" id="UP000827724">
    <property type="component" value="Unassembled WGS sequence"/>
</dbReference>
<reference evidence="1" key="1">
    <citation type="submission" date="2021-08" db="EMBL/GenBank/DDBJ databases">
        <title>Chromosome-Level Trichoderma cornu-damae using Hi-C Data.</title>
        <authorList>
            <person name="Kim C.S."/>
        </authorList>
    </citation>
    <scope>NUCLEOTIDE SEQUENCE</scope>
    <source>
        <strain evidence="1">KA19-0412C</strain>
    </source>
</reference>
<organism evidence="1 2">
    <name type="scientific">Trichoderma cornu-damae</name>
    <dbReference type="NCBI Taxonomy" id="654480"/>
    <lineage>
        <taxon>Eukaryota</taxon>
        <taxon>Fungi</taxon>
        <taxon>Dikarya</taxon>
        <taxon>Ascomycota</taxon>
        <taxon>Pezizomycotina</taxon>
        <taxon>Sordariomycetes</taxon>
        <taxon>Hypocreomycetidae</taxon>
        <taxon>Hypocreales</taxon>
        <taxon>Hypocreaceae</taxon>
        <taxon>Trichoderma</taxon>
    </lineage>
</organism>
<dbReference type="OrthoDB" id="629492at2759"/>
<dbReference type="Gene3D" id="3.80.10.10">
    <property type="entry name" value="Ribonuclease Inhibitor"/>
    <property type="match status" value="1"/>
</dbReference>
<dbReference type="EMBL" id="JAIWOZ010000005">
    <property type="protein sequence ID" value="KAH6604649.1"/>
    <property type="molecule type" value="Genomic_DNA"/>
</dbReference>
<evidence type="ECO:0008006" key="3">
    <source>
        <dbReference type="Google" id="ProtNLM"/>
    </source>
</evidence>
<name>A0A9P8QGV9_9HYPO</name>
<evidence type="ECO:0000313" key="1">
    <source>
        <dbReference type="EMBL" id="KAH6604649.1"/>
    </source>
</evidence>
<comment type="caution">
    <text evidence="1">The sequence shown here is derived from an EMBL/GenBank/DDBJ whole genome shotgun (WGS) entry which is preliminary data.</text>
</comment>
<dbReference type="InterPro" id="IPR032675">
    <property type="entry name" value="LRR_dom_sf"/>
</dbReference>
<dbReference type="SUPFAM" id="SSF48452">
    <property type="entry name" value="TPR-like"/>
    <property type="match status" value="1"/>
</dbReference>
<gene>
    <name evidence="1" type="ORF">Trco_006356</name>
</gene>